<dbReference type="PROSITE" id="PS00544">
    <property type="entry name" value="METMALONYL_COA_MUTASE"/>
    <property type="match status" value="1"/>
</dbReference>
<evidence type="ECO:0000256" key="6">
    <source>
        <dbReference type="ARBA" id="ARBA00023285"/>
    </source>
</evidence>
<evidence type="ECO:0000256" key="3">
    <source>
        <dbReference type="ARBA" id="ARBA00012398"/>
    </source>
</evidence>
<dbReference type="PANTHER" id="PTHR48101:SF1">
    <property type="entry name" value="METHYLMALONYL-COA MUTASE, LARGE SUBUNIT"/>
    <property type="match status" value="1"/>
</dbReference>
<dbReference type="GO" id="GO:0005737">
    <property type="term" value="C:cytoplasm"/>
    <property type="evidence" value="ECO:0007669"/>
    <property type="project" value="TreeGrafter"/>
</dbReference>
<dbReference type="STRING" id="796606.BMMGA3_11310"/>
<evidence type="ECO:0000256" key="5">
    <source>
        <dbReference type="ARBA" id="ARBA00023235"/>
    </source>
</evidence>
<feature type="domain" description="Methylmalonyl-CoA mutase alpha/beta chain catalytic" evidence="7">
    <location>
        <begin position="39"/>
        <end position="118"/>
    </location>
</feature>
<dbReference type="Proteomes" id="UP000027602">
    <property type="component" value="Chromosome"/>
</dbReference>
<accession>I3EA97</accession>
<dbReference type="InterPro" id="IPR016176">
    <property type="entry name" value="Cbl-dep_enz_cat"/>
</dbReference>
<dbReference type="Pfam" id="PF01642">
    <property type="entry name" value="MM_CoA_mutase"/>
    <property type="match status" value="2"/>
</dbReference>
<evidence type="ECO:0000256" key="4">
    <source>
        <dbReference type="ARBA" id="ARBA00022628"/>
    </source>
</evidence>
<feature type="domain" description="Methylmalonyl-CoA mutase alpha/beta chain catalytic" evidence="7">
    <location>
        <begin position="156"/>
        <end position="472"/>
    </location>
</feature>
<dbReference type="OrthoDB" id="9762378at2"/>
<dbReference type="Gene3D" id="3.40.50.280">
    <property type="entry name" value="Cobalamin-binding domain"/>
    <property type="match status" value="1"/>
</dbReference>
<dbReference type="eggNOG" id="COG1884">
    <property type="taxonomic scope" value="Bacteria"/>
</dbReference>
<dbReference type="GO" id="GO:0004494">
    <property type="term" value="F:methylmalonyl-CoA mutase activity"/>
    <property type="evidence" value="ECO:0007669"/>
    <property type="project" value="UniProtKB-EC"/>
</dbReference>
<protein>
    <recommendedName>
        <fullName evidence="3">methylmalonyl-CoA mutase</fullName>
        <ecNumber evidence="3">5.4.99.2</ecNumber>
    </recommendedName>
</protein>
<organism evidence="8 9">
    <name type="scientific">Bacillus methanolicus (strain MGA3 / ATCC 53907)</name>
    <dbReference type="NCBI Taxonomy" id="796606"/>
    <lineage>
        <taxon>Bacteria</taxon>
        <taxon>Bacillati</taxon>
        <taxon>Bacillota</taxon>
        <taxon>Bacilli</taxon>
        <taxon>Bacillales</taxon>
        <taxon>Bacillaceae</taxon>
        <taxon>Bacillus</taxon>
    </lineage>
</organism>
<dbReference type="KEGG" id="bmet:BMMGA3_11310"/>
<dbReference type="InterPro" id="IPR036724">
    <property type="entry name" value="Cobalamin-bd_sf"/>
</dbReference>
<evidence type="ECO:0000256" key="1">
    <source>
        <dbReference type="ARBA" id="ARBA00001922"/>
    </source>
</evidence>
<dbReference type="Gene3D" id="3.20.20.240">
    <property type="entry name" value="Methylmalonyl-CoA mutase"/>
    <property type="match status" value="1"/>
</dbReference>
<keyword evidence="9" id="KW-1185">Reference proteome</keyword>
<keyword evidence="4" id="KW-0846">Cobalamin</keyword>
<dbReference type="EC" id="5.4.99.2" evidence="3"/>
<dbReference type="GO" id="GO:0046872">
    <property type="term" value="F:metal ion binding"/>
    <property type="evidence" value="ECO:0007669"/>
    <property type="project" value="InterPro"/>
</dbReference>
<dbReference type="AlphaFoldDB" id="I3EA97"/>
<comment type="similarity">
    <text evidence="2">Belongs to the methylmalonyl-CoA mutase family.</text>
</comment>
<gene>
    <name evidence="8" type="primary">mutA</name>
    <name evidence="8" type="ORF">BMMGA3_11310</name>
</gene>
<keyword evidence="5 8" id="KW-0413">Isomerase</keyword>
<proteinExistence type="inferred from homology"/>
<dbReference type="CDD" id="cd03677">
    <property type="entry name" value="MM_CoA_mutase_beta"/>
    <property type="match status" value="1"/>
</dbReference>
<dbReference type="PANTHER" id="PTHR48101">
    <property type="entry name" value="METHYLMALONYL-COA MUTASE, MITOCHONDRIAL-RELATED"/>
    <property type="match status" value="1"/>
</dbReference>
<dbReference type="GO" id="GO:0019678">
    <property type="term" value="P:propionate metabolic process, methylmalonyl pathway"/>
    <property type="evidence" value="ECO:0007669"/>
    <property type="project" value="TreeGrafter"/>
</dbReference>
<evidence type="ECO:0000313" key="8">
    <source>
        <dbReference type="EMBL" id="AIE60658.1"/>
    </source>
</evidence>
<dbReference type="EMBL" id="CP007739">
    <property type="protein sequence ID" value="AIE60658.1"/>
    <property type="molecule type" value="Genomic_DNA"/>
</dbReference>
<dbReference type="InterPro" id="IPR058549">
    <property type="entry name" value="MeMalonylCoA_mutase_a/b_site"/>
</dbReference>
<comment type="cofactor">
    <cofactor evidence="1">
        <name>adenosylcob(III)alamin</name>
        <dbReference type="ChEBI" id="CHEBI:18408"/>
    </cofactor>
</comment>
<dbReference type="SUPFAM" id="SSF51703">
    <property type="entry name" value="Cobalamin (vitamin B12)-dependent enzymes"/>
    <property type="match status" value="1"/>
</dbReference>
<keyword evidence="6" id="KW-0170">Cobalt</keyword>
<dbReference type="RefSeq" id="WP_004435527.1">
    <property type="nucleotide sequence ID" value="NZ_ADWW01000002.1"/>
</dbReference>
<reference evidence="8 9" key="1">
    <citation type="journal article" date="2015" name="BMC Genomics">
        <title>Transcriptome analysis of thermophilic methylotrophic Bacillus methanolicus MGA3 using RNA-sequencing provides detailed insights into its previously uncharted transcriptional landscape.</title>
        <authorList>
            <person name="Irla M."/>
            <person name="Neshat A."/>
            <person name="Brautaset T."/>
            <person name="Ruckert C."/>
            <person name="Kalinowski J."/>
            <person name="Wendisch V.F."/>
        </authorList>
    </citation>
    <scope>NUCLEOTIDE SEQUENCE [LARGE SCALE GENOMIC DNA]</scope>
    <source>
        <strain evidence="9">MGA3 / ATCC 53907</strain>
    </source>
</reference>
<dbReference type="HOGENOM" id="CLU_009523_6_0_9"/>
<dbReference type="SUPFAM" id="SSF52242">
    <property type="entry name" value="Cobalamin (vitamin B12)-binding domain"/>
    <property type="match status" value="1"/>
</dbReference>
<evidence type="ECO:0000313" key="9">
    <source>
        <dbReference type="Proteomes" id="UP000027602"/>
    </source>
</evidence>
<dbReference type="GO" id="GO:0031419">
    <property type="term" value="F:cobalamin binding"/>
    <property type="evidence" value="ECO:0007669"/>
    <property type="project" value="UniProtKB-KW"/>
</dbReference>
<dbReference type="InterPro" id="IPR006099">
    <property type="entry name" value="MeMalonylCoA_mutase_a/b_cat"/>
</dbReference>
<evidence type="ECO:0000259" key="7">
    <source>
        <dbReference type="Pfam" id="PF01642"/>
    </source>
</evidence>
<evidence type="ECO:0000256" key="2">
    <source>
        <dbReference type="ARBA" id="ARBA00008465"/>
    </source>
</evidence>
<name>I3EA97_BACMM</name>
<sequence length="626" mass="70825">MTINEMKNEQFPAVSTDEWKEAAEKSLKGKSLDSLTRYTYENIKLKPLYSAEDEVDCEISQFPGFPDYRRGIYPLGYYENDWHVAQTIKYKKIDELKASLLSALEKGQTSISFEVNADTIGCLKEIIGTIYDKYPFSVNAKLFQFDFIETLLDLAGDPGETITGFTGMDPIAIFAEQGSLPIKLSELYDEWAEVIKKADQYMPHLKTILVDATPYHNGGANAVQELAAGLSVAVFHIQELLDRELPLEKILSKIVFKFSIGANFFMEIAKIRAARILWNKITEAYEAQPENRKMIIAAETSKVTKTAYDPYVNLLRSGNEAFAAVLGGIQYLHVSPYNEPENNFTSFSDRIARNTQLILKEEAHLNKTVDPAGGSWYIEHLTNELAKKSWELFLQIDDLGGIFEVMKTGWLQKQISEIREKRQMDVNTRKQSIIGTNIYANLNDKPLQLTEAPANISESDKKEMVESIPQIRLSEPFEKLRRRSEQLADKLGRKLAVGLICLGELKQHKARADFITGFIAPGGIEGIQSGEITEKEQAFSFIRETGFQHYCLCGSNEQYAEIGMDFVREIKKLFPSIKLFLAGLPNAGEEKDWLSSGIDEFIHVKSNCYKVVSALLEEMEAKMHEE</sequence>